<dbReference type="EMBL" id="BSBI01000008">
    <property type="protein sequence ID" value="GLF96591.1"/>
    <property type="molecule type" value="Genomic_DNA"/>
</dbReference>
<protein>
    <recommendedName>
        <fullName evidence="3">Secreted protein</fullName>
    </recommendedName>
</protein>
<evidence type="ECO:0000313" key="1">
    <source>
        <dbReference type="EMBL" id="GLF96591.1"/>
    </source>
</evidence>
<accession>A0ABQ5P2Z5</accession>
<name>A0ABQ5P2Z5_9ACTN</name>
<gene>
    <name evidence="1" type="ORF">SYYSPA8_19860</name>
</gene>
<dbReference type="Proteomes" id="UP001291653">
    <property type="component" value="Unassembled WGS sequence"/>
</dbReference>
<evidence type="ECO:0000313" key="2">
    <source>
        <dbReference type="Proteomes" id="UP001291653"/>
    </source>
</evidence>
<comment type="caution">
    <text evidence="1">The sequence shown here is derived from an EMBL/GenBank/DDBJ whole genome shotgun (WGS) entry which is preliminary data.</text>
</comment>
<sequence length="73" mass="7627">MDEEEDMKAKIALTALGALALGALLPAAPAAADEIHENSHNGITLIHIGQIDDPLEDVLEHSVILSRDSSSDG</sequence>
<evidence type="ECO:0008006" key="3">
    <source>
        <dbReference type="Google" id="ProtNLM"/>
    </source>
</evidence>
<reference evidence="1 2" key="1">
    <citation type="submission" date="2022-10" db="EMBL/GenBank/DDBJ databases">
        <title>Draft genome sequence of Streptomyces sp. YSPA8.</title>
        <authorList>
            <person name="Moriuchi R."/>
            <person name="Dohra H."/>
            <person name="Yamamura H."/>
            <person name="Kodani S."/>
        </authorList>
    </citation>
    <scope>NUCLEOTIDE SEQUENCE [LARGE SCALE GENOMIC DNA]</scope>
    <source>
        <strain evidence="1 2">YSPA8</strain>
    </source>
</reference>
<keyword evidence="2" id="KW-1185">Reference proteome</keyword>
<organism evidence="1 2">
    <name type="scientific">Streptomyces yaizuensis</name>
    <dbReference type="NCBI Taxonomy" id="2989713"/>
    <lineage>
        <taxon>Bacteria</taxon>
        <taxon>Bacillati</taxon>
        <taxon>Actinomycetota</taxon>
        <taxon>Actinomycetes</taxon>
        <taxon>Kitasatosporales</taxon>
        <taxon>Streptomycetaceae</taxon>
        <taxon>Streptomyces</taxon>
    </lineage>
</organism>
<proteinExistence type="predicted"/>